<organism evidence="8 9">
    <name type="scientific">Allosphingosinicella ginsenosidimutans</name>
    <dbReference type="NCBI Taxonomy" id="1176539"/>
    <lineage>
        <taxon>Bacteria</taxon>
        <taxon>Pseudomonadati</taxon>
        <taxon>Pseudomonadota</taxon>
        <taxon>Alphaproteobacteria</taxon>
        <taxon>Sphingomonadales</taxon>
        <taxon>Sphingomonadaceae</taxon>
        <taxon>Allosphingosinicella</taxon>
    </lineage>
</organism>
<evidence type="ECO:0000256" key="4">
    <source>
        <dbReference type="ARBA" id="ARBA00066616"/>
    </source>
</evidence>
<dbReference type="Pfam" id="PF13193">
    <property type="entry name" value="AMP-binding_C"/>
    <property type="match status" value="1"/>
</dbReference>
<dbReference type="FunFam" id="3.30.300.30:FF:000008">
    <property type="entry name" value="2,3-dihydroxybenzoate-AMP ligase"/>
    <property type="match status" value="1"/>
</dbReference>
<dbReference type="SUPFAM" id="SSF56801">
    <property type="entry name" value="Acetyl-CoA synthetase-like"/>
    <property type="match status" value="1"/>
</dbReference>
<feature type="domain" description="AMP-dependent synthetase/ligase" evidence="6">
    <location>
        <begin position="12"/>
        <end position="370"/>
    </location>
</feature>
<dbReference type="Gene3D" id="3.40.50.12780">
    <property type="entry name" value="N-terminal domain of ligase-like"/>
    <property type="match status" value="1"/>
</dbReference>
<protein>
    <recommendedName>
        <fullName evidence="5">3-methylmercaptopropionyl-CoA ligase</fullName>
        <ecNumber evidence="4">6.2.1.44</ecNumber>
    </recommendedName>
</protein>
<evidence type="ECO:0000259" key="7">
    <source>
        <dbReference type="Pfam" id="PF13193"/>
    </source>
</evidence>
<evidence type="ECO:0000313" key="9">
    <source>
        <dbReference type="Proteomes" id="UP000321249"/>
    </source>
</evidence>
<evidence type="ECO:0000259" key="6">
    <source>
        <dbReference type="Pfam" id="PF00501"/>
    </source>
</evidence>
<dbReference type="GO" id="GO:0006631">
    <property type="term" value="P:fatty acid metabolic process"/>
    <property type="evidence" value="ECO:0007669"/>
    <property type="project" value="TreeGrafter"/>
</dbReference>
<evidence type="ECO:0000256" key="1">
    <source>
        <dbReference type="ARBA" id="ARBA00006432"/>
    </source>
</evidence>
<dbReference type="InterPro" id="IPR025110">
    <property type="entry name" value="AMP-bd_C"/>
</dbReference>
<dbReference type="InterPro" id="IPR000873">
    <property type="entry name" value="AMP-dep_synth/lig_dom"/>
</dbReference>
<dbReference type="EMBL" id="VOQQ01000001">
    <property type="protein sequence ID" value="TXC64031.1"/>
    <property type="molecule type" value="Genomic_DNA"/>
</dbReference>
<dbReference type="CDD" id="cd17631">
    <property type="entry name" value="FACL_FadD13-like"/>
    <property type="match status" value="1"/>
</dbReference>
<reference evidence="8 9" key="1">
    <citation type="journal article" date="2015" name="J. Microbiol.">
        <title>Sphingosinicella ginsenosidimutans sp. nov., with ginsenoside converting activity.</title>
        <authorList>
            <person name="Kim J.K."/>
            <person name="Kang M.S."/>
            <person name="Park S.C."/>
            <person name="Kim K.M."/>
            <person name="Choi K."/>
            <person name="Yoon M.H."/>
            <person name="Im W.T."/>
        </authorList>
    </citation>
    <scope>NUCLEOTIDE SEQUENCE [LARGE SCALE GENOMIC DNA]</scope>
    <source>
        <strain evidence="8 9">BS-11</strain>
    </source>
</reference>
<comment type="caution">
    <text evidence="8">The sequence shown here is derived from an EMBL/GenBank/DDBJ whole genome shotgun (WGS) entry which is preliminary data.</text>
</comment>
<evidence type="ECO:0000313" key="8">
    <source>
        <dbReference type="EMBL" id="TXC64031.1"/>
    </source>
</evidence>
<evidence type="ECO:0000256" key="5">
    <source>
        <dbReference type="ARBA" id="ARBA00067668"/>
    </source>
</evidence>
<feature type="domain" description="AMP-binding enzyme C-terminal" evidence="7">
    <location>
        <begin position="421"/>
        <end position="496"/>
    </location>
</feature>
<comment type="catalytic activity">
    <reaction evidence="3">
        <text>3-(methylsulfanyl)propanoate + ATP + CoA = 3-(methylsulfanyl)propanoyl-CoA + AMP + diphosphate</text>
        <dbReference type="Rhea" id="RHEA:43052"/>
        <dbReference type="ChEBI" id="CHEBI:30616"/>
        <dbReference type="ChEBI" id="CHEBI:33019"/>
        <dbReference type="ChEBI" id="CHEBI:49016"/>
        <dbReference type="ChEBI" id="CHEBI:57287"/>
        <dbReference type="ChEBI" id="CHEBI:82815"/>
        <dbReference type="ChEBI" id="CHEBI:456215"/>
        <dbReference type="EC" id="6.2.1.44"/>
    </reaction>
    <physiologicalReaction direction="left-to-right" evidence="3">
        <dbReference type="Rhea" id="RHEA:43053"/>
    </physiologicalReaction>
</comment>
<dbReference type="OrthoDB" id="9803968at2"/>
<proteinExistence type="inferred from homology"/>
<gene>
    <name evidence="8" type="ORF">FRZ32_10390</name>
</gene>
<sequence>MSNEPTLGALIRAQASLYADKTALRFNGVDLSYGELDSRASRIANGLIARGYAPGDRIGYLGKNDPLYYELLFGAAKAGIVMVPLNWRLADAEIDWIVRDAAIRWLVAGDGFAERYGASRADATPLLVKAGDVPAWRDSQSGSDPSTSVADSDVAVQLYTSGTTGRPKGAMLTHRNLLVYRALPSEEQPAWNRFTDDDVSLIVMPVFHIGGTGFGIQTLAAGATGLVDSEFDAGRILDFVEHERLSKIFVVPSALQMLVRHPRARKVDYSRIRTILYGASPIPLALLREAMDVFRCGFVQMYGMTETSGTICALTPDDHDPDGNPRMTSAGRPMMPGIEIRIQGQDGAILPAGETGEVAVRAPLVMAGYWRQPEATADVLSPDGWFRTGDAGYLDADGYLFIQDRVKDMIVSGGENVYPAEVEAVLFEHPDVAEVAVIGVPSDTWGEEVKAIVAPKPGRAPDTAEMIAWARKRIAGYKLPKSIDLIEKLPRGPTGKVLRRELRAPFWEGRERKVN</sequence>
<dbReference type="InterPro" id="IPR045851">
    <property type="entry name" value="AMP-bd_C_sf"/>
</dbReference>
<dbReference type="AlphaFoldDB" id="A0A5C6TVP9"/>
<dbReference type="EC" id="6.2.1.44" evidence="4"/>
<dbReference type="Pfam" id="PF00501">
    <property type="entry name" value="AMP-binding"/>
    <property type="match status" value="1"/>
</dbReference>
<dbReference type="PANTHER" id="PTHR43201:SF5">
    <property type="entry name" value="MEDIUM-CHAIN ACYL-COA LIGASE ACSF2, MITOCHONDRIAL"/>
    <property type="match status" value="1"/>
</dbReference>
<keyword evidence="9" id="KW-1185">Reference proteome</keyword>
<dbReference type="Gene3D" id="3.30.300.30">
    <property type="match status" value="1"/>
</dbReference>
<comment type="similarity">
    <text evidence="1">Belongs to the ATP-dependent AMP-binding enzyme family.</text>
</comment>
<dbReference type="InterPro" id="IPR042099">
    <property type="entry name" value="ANL_N_sf"/>
</dbReference>
<dbReference type="NCBIfam" id="NF004837">
    <property type="entry name" value="PRK06187.1"/>
    <property type="match status" value="1"/>
</dbReference>
<dbReference type="Proteomes" id="UP000321249">
    <property type="component" value="Unassembled WGS sequence"/>
</dbReference>
<evidence type="ECO:0000256" key="3">
    <source>
        <dbReference type="ARBA" id="ARBA00051915"/>
    </source>
</evidence>
<dbReference type="GO" id="GO:0031956">
    <property type="term" value="F:medium-chain fatty acid-CoA ligase activity"/>
    <property type="evidence" value="ECO:0007669"/>
    <property type="project" value="TreeGrafter"/>
</dbReference>
<accession>A0A5C6TVP9</accession>
<dbReference type="RefSeq" id="WP_147043437.1">
    <property type="nucleotide sequence ID" value="NZ_BAABIR010000001.1"/>
</dbReference>
<dbReference type="PANTHER" id="PTHR43201">
    <property type="entry name" value="ACYL-COA SYNTHETASE"/>
    <property type="match status" value="1"/>
</dbReference>
<evidence type="ECO:0000256" key="2">
    <source>
        <dbReference type="ARBA" id="ARBA00022598"/>
    </source>
</evidence>
<name>A0A5C6TVP9_9SPHN</name>
<keyword evidence="2 8" id="KW-0436">Ligase</keyword>